<name>A0A4R3L5L6_9BURK</name>
<evidence type="ECO:0000313" key="1">
    <source>
        <dbReference type="EMBL" id="TCS94090.1"/>
    </source>
</evidence>
<keyword evidence="4" id="KW-1185">Reference proteome</keyword>
<accession>A0A4R3L5L6</accession>
<dbReference type="OrthoDB" id="9869061at2"/>
<proteinExistence type="predicted"/>
<dbReference type="Proteomes" id="UP000315577">
    <property type="component" value="Unassembled WGS sequence"/>
</dbReference>
<dbReference type="EMBL" id="VJNC01000020">
    <property type="protein sequence ID" value="TSE18916.1"/>
    <property type="molecule type" value="Genomic_DNA"/>
</dbReference>
<dbReference type="RefSeq" id="WP_132963566.1">
    <property type="nucleotide sequence ID" value="NZ_SMAH01000020.1"/>
</dbReference>
<reference evidence="1 3" key="1">
    <citation type="submission" date="2019-03" db="EMBL/GenBank/DDBJ databases">
        <title>Genomic Encyclopedia of Type Strains, Phase IV (KMG-IV): sequencing the most valuable type-strain genomes for metagenomic binning, comparative biology and taxonomic classification.</title>
        <authorList>
            <person name="Goeker M."/>
        </authorList>
    </citation>
    <scope>NUCLEOTIDE SEQUENCE [LARGE SCALE GENOMIC DNA]</scope>
    <source>
        <strain evidence="1 3">DSM 12034</strain>
    </source>
</reference>
<dbReference type="EMBL" id="SMAH01000020">
    <property type="protein sequence ID" value="TCS94090.1"/>
    <property type="molecule type" value="Genomic_DNA"/>
</dbReference>
<dbReference type="Proteomes" id="UP000295536">
    <property type="component" value="Unassembled WGS sequence"/>
</dbReference>
<protein>
    <submittedName>
        <fullName evidence="1">Uncharacterized protein</fullName>
    </submittedName>
</protein>
<evidence type="ECO:0000313" key="4">
    <source>
        <dbReference type="Proteomes" id="UP000315577"/>
    </source>
</evidence>
<comment type="caution">
    <text evidence="1">The sequence shown here is derived from an EMBL/GenBank/DDBJ whole genome shotgun (WGS) entry which is preliminary data.</text>
</comment>
<sequence length="76" mass="8313">MDMRLSVYALALDPSRCVVCFEVFGDVEPVAVTTQRHALQRGFAVVRGREGRALRLTEALAAKEAQRAIDAARGKP</sequence>
<evidence type="ECO:0000313" key="2">
    <source>
        <dbReference type="EMBL" id="TSE18916.1"/>
    </source>
</evidence>
<dbReference type="AlphaFoldDB" id="A0A4R3L5L6"/>
<gene>
    <name evidence="1" type="ORF">EDC36_12012</name>
    <name evidence="2" type="ORF">Tigna_02363</name>
</gene>
<reference evidence="2 4" key="2">
    <citation type="submission" date="2019-07" db="EMBL/GenBank/DDBJ databases">
        <title>Tepidimonas ignava SPS-1037 draft genome.</title>
        <authorList>
            <person name="Da Costa M.S."/>
            <person name="Froufe H.J.C."/>
            <person name="Egas C."/>
            <person name="Albuquerque L."/>
        </authorList>
    </citation>
    <scope>NUCLEOTIDE SEQUENCE [LARGE SCALE GENOMIC DNA]</scope>
    <source>
        <strain evidence="2 4">SPS-1037</strain>
    </source>
</reference>
<evidence type="ECO:0000313" key="3">
    <source>
        <dbReference type="Proteomes" id="UP000295536"/>
    </source>
</evidence>
<organism evidence="1 3">
    <name type="scientific">Tepidimonas ignava</name>
    <dbReference type="NCBI Taxonomy" id="114249"/>
    <lineage>
        <taxon>Bacteria</taxon>
        <taxon>Pseudomonadati</taxon>
        <taxon>Pseudomonadota</taxon>
        <taxon>Betaproteobacteria</taxon>
        <taxon>Burkholderiales</taxon>
        <taxon>Tepidimonas</taxon>
    </lineage>
</organism>